<evidence type="ECO:0000256" key="3">
    <source>
        <dbReference type="SAM" id="Coils"/>
    </source>
</evidence>
<evidence type="ECO:0000259" key="5">
    <source>
        <dbReference type="Pfam" id="PF25876"/>
    </source>
</evidence>
<sequence>MKNKILVKLIVLFFMLFGCAESMPDREIDGKKSPQVAVTKVSVGPMPVEYTLPARVAPLRIAEVRPQVSGILEKRLFKEGAFVNAGDLLYIINSDDYQIQVARARAEVMAVKAELETLKNEASRLKKLSEDDAISRQLSERAQAEYLQGLARVQVAEAALNQAELDLKRTEIRAPIAGVISRAWITEGALVAADQNQPLASIQQLDPIYIDIVQSGEQMLLVQQKLASGWMKPGNREVELIIGDQVYPHTGQIKATERNIDLQTGVLTLRAEIPNPDGLLLPGMFVRARVQLGVARAVALVPQQAVHFNGRGEAQVWVVGDDQSVSLRRVELLASKEHQWVLGEGLAEGERVLVEGSLRVYPGLVVDAVPWTNTGEASERTALVRVENATEAQP</sequence>
<dbReference type="PANTHER" id="PTHR30158">
    <property type="entry name" value="ACRA/E-RELATED COMPONENT OF DRUG EFFLUX TRANSPORTER"/>
    <property type="match status" value="1"/>
</dbReference>
<dbReference type="InterPro" id="IPR006143">
    <property type="entry name" value="RND_pump_MFP"/>
</dbReference>
<gene>
    <name evidence="9" type="ORF">A3224_14740</name>
</gene>
<dbReference type="Gene3D" id="2.40.50.100">
    <property type="match status" value="1"/>
</dbReference>
<evidence type="ECO:0000259" key="6">
    <source>
        <dbReference type="Pfam" id="PF25917"/>
    </source>
</evidence>
<dbReference type="PROSITE" id="PS51257">
    <property type="entry name" value="PROKAR_LIPOPROTEIN"/>
    <property type="match status" value="1"/>
</dbReference>
<feature type="domain" description="Multidrug resistance protein MdtA-like C-terminal permuted SH3" evidence="8">
    <location>
        <begin position="299"/>
        <end position="356"/>
    </location>
</feature>
<comment type="similarity">
    <text evidence="2">Belongs to the membrane fusion protein (MFP) (TC 8.A.1) family.</text>
</comment>
<dbReference type="Proteomes" id="UP000076077">
    <property type="component" value="Chromosome"/>
</dbReference>
<reference evidence="10" key="1">
    <citation type="submission" date="2016-03" db="EMBL/GenBank/DDBJ databases">
        <authorList>
            <person name="Lee Y.-S."/>
            <person name="Choi Y.-L."/>
        </authorList>
    </citation>
    <scope>NUCLEOTIDE SEQUENCE [LARGE SCALE GENOMIC DNA]</scope>
    <source>
        <strain evidence="10">DAU221</strain>
    </source>
</reference>
<dbReference type="Gene3D" id="1.10.287.470">
    <property type="entry name" value="Helix hairpin bin"/>
    <property type="match status" value="1"/>
</dbReference>
<evidence type="ECO:0000313" key="9">
    <source>
        <dbReference type="EMBL" id="AMX03674.1"/>
    </source>
</evidence>
<keyword evidence="3" id="KW-0175">Coiled coil</keyword>
<dbReference type="STRING" id="252514.A3224_14740"/>
<evidence type="ECO:0000259" key="7">
    <source>
        <dbReference type="Pfam" id="PF25944"/>
    </source>
</evidence>
<dbReference type="NCBIfam" id="TIGR01730">
    <property type="entry name" value="RND_mfp"/>
    <property type="match status" value="1"/>
</dbReference>
<feature type="domain" description="Multidrug resistance protein MdtA-like barrel-sandwich hybrid" evidence="6">
    <location>
        <begin position="60"/>
        <end position="202"/>
    </location>
</feature>
<dbReference type="PANTHER" id="PTHR30158:SF3">
    <property type="entry name" value="MULTIDRUG EFFLUX PUMP SUBUNIT ACRA-RELATED"/>
    <property type="match status" value="1"/>
</dbReference>
<dbReference type="InterPro" id="IPR058625">
    <property type="entry name" value="MdtA-like_BSH"/>
</dbReference>
<dbReference type="FunFam" id="2.40.420.20:FF:000001">
    <property type="entry name" value="Efflux RND transporter periplasmic adaptor subunit"/>
    <property type="match status" value="1"/>
</dbReference>
<dbReference type="InterPro" id="IPR058627">
    <property type="entry name" value="MdtA-like_C"/>
</dbReference>
<dbReference type="EMBL" id="CP014864">
    <property type="protein sequence ID" value="AMX03674.1"/>
    <property type="molecule type" value="Genomic_DNA"/>
</dbReference>
<feature type="coiled-coil region" evidence="3">
    <location>
        <begin position="94"/>
        <end position="173"/>
    </location>
</feature>
<name>A0A143HPL1_MICTH</name>
<dbReference type="GO" id="GO:0046677">
    <property type="term" value="P:response to antibiotic"/>
    <property type="evidence" value="ECO:0007669"/>
    <property type="project" value="TreeGrafter"/>
</dbReference>
<organism evidence="9 10">
    <name type="scientific">Microbulbifer thermotolerans</name>
    <dbReference type="NCBI Taxonomy" id="252514"/>
    <lineage>
        <taxon>Bacteria</taxon>
        <taxon>Pseudomonadati</taxon>
        <taxon>Pseudomonadota</taxon>
        <taxon>Gammaproteobacteria</taxon>
        <taxon>Cellvibrionales</taxon>
        <taxon>Microbulbiferaceae</taxon>
        <taxon>Microbulbifer</taxon>
    </lineage>
</organism>
<protein>
    <submittedName>
        <fullName evidence="9">Uncharacterized protein</fullName>
    </submittedName>
</protein>
<dbReference type="Pfam" id="PF25967">
    <property type="entry name" value="RND-MFP_C"/>
    <property type="match status" value="1"/>
</dbReference>
<evidence type="ECO:0000256" key="2">
    <source>
        <dbReference type="ARBA" id="ARBA00009477"/>
    </source>
</evidence>
<evidence type="ECO:0000313" key="10">
    <source>
        <dbReference type="Proteomes" id="UP000076077"/>
    </source>
</evidence>
<dbReference type="Pfam" id="PF25917">
    <property type="entry name" value="BSH_RND"/>
    <property type="match status" value="1"/>
</dbReference>
<dbReference type="Pfam" id="PF25876">
    <property type="entry name" value="HH_MFP_RND"/>
    <property type="match status" value="1"/>
</dbReference>
<dbReference type="KEGG" id="mthd:A3224_14740"/>
<feature type="domain" description="Multidrug resistance protein MdtA-like alpha-helical hairpin" evidence="5">
    <location>
        <begin position="101"/>
        <end position="169"/>
    </location>
</feature>
<dbReference type="SUPFAM" id="SSF111369">
    <property type="entry name" value="HlyD-like secretion proteins"/>
    <property type="match status" value="1"/>
</dbReference>
<evidence type="ECO:0000256" key="1">
    <source>
        <dbReference type="ARBA" id="ARBA00004519"/>
    </source>
</evidence>
<dbReference type="OrthoDB" id="9800613at2"/>
<proteinExistence type="inferred from homology"/>
<dbReference type="Gene3D" id="2.40.420.20">
    <property type="match status" value="1"/>
</dbReference>
<dbReference type="InterPro" id="IPR058626">
    <property type="entry name" value="MdtA-like_b-barrel"/>
</dbReference>
<feature type="chain" id="PRO_5007509701" evidence="4">
    <location>
        <begin position="21"/>
        <end position="394"/>
    </location>
</feature>
<keyword evidence="10" id="KW-1185">Reference proteome</keyword>
<feature type="signal peptide" evidence="4">
    <location>
        <begin position="1"/>
        <end position="20"/>
    </location>
</feature>
<comment type="subcellular location">
    <subcellularLocation>
        <location evidence="1">Cell inner membrane</location>
        <topology evidence="1">Lipid-anchor</topology>
    </subcellularLocation>
</comment>
<dbReference type="GO" id="GO:0022857">
    <property type="term" value="F:transmembrane transporter activity"/>
    <property type="evidence" value="ECO:0007669"/>
    <property type="project" value="InterPro"/>
</dbReference>
<evidence type="ECO:0000256" key="4">
    <source>
        <dbReference type="SAM" id="SignalP"/>
    </source>
</evidence>
<evidence type="ECO:0000259" key="8">
    <source>
        <dbReference type="Pfam" id="PF25967"/>
    </source>
</evidence>
<dbReference type="GO" id="GO:0005886">
    <property type="term" value="C:plasma membrane"/>
    <property type="evidence" value="ECO:0007669"/>
    <property type="project" value="UniProtKB-SubCell"/>
</dbReference>
<dbReference type="AlphaFoldDB" id="A0A143HPL1"/>
<accession>A0A143HPL1</accession>
<feature type="domain" description="Multidrug resistance protein MdtA-like beta-barrel" evidence="7">
    <location>
        <begin position="207"/>
        <end position="293"/>
    </location>
</feature>
<dbReference type="InterPro" id="IPR058624">
    <property type="entry name" value="MdtA-like_HH"/>
</dbReference>
<keyword evidence="4" id="KW-0732">Signal</keyword>
<dbReference type="Pfam" id="PF25944">
    <property type="entry name" value="Beta-barrel_RND"/>
    <property type="match status" value="1"/>
</dbReference>
<dbReference type="Gene3D" id="2.40.30.170">
    <property type="match status" value="1"/>
</dbReference>